<dbReference type="PANTHER" id="PTHR35604">
    <property type="entry name" value="TRANSPOSASE INSH FOR INSERTION SEQUENCE ELEMENT IS5A-RELATED"/>
    <property type="match status" value="1"/>
</dbReference>
<dbReference type="PRINTS" id="PR00032">
    <property type="entry name" value="HTHARAC"/>
</dbReference>
<evidence type="ECO:0000313" key="10">
    <source>
        <dbReference type="EMBL" id="MBR7889861.1"/>
    </source>
</evidence>
<dbReference type="Pfam" id="PF01609">
    <property type="entry name" value="DDE_Tnp_1"/>
    <property type="match status" value="1"/>
</dbReference>
<evidence type="ECO:0000256" key="7">
    <source>
        <dbReference type="ARBA" id="ARBA00023172"/>
    </source>
</evidence>
<proteinExistence type="inferred from homology"/>
<evidence type="ECO:0000259" key="9">
    <source>
        <dbReference type="PROSITE" id="PS01124"/>
    </source>
</evidence>
<dbReference type="InterPro" id="IPR020449">
    <property type="entry name" value="Tscrpt_reg_AraC-type_HTH"/>
</dbReference>
<dbReference type="Proteomes" id="UP000679722">
    <property type="component" value="Unassembled WGS sequence"/>
</dbReference>
<dbReference type="InterPro" id="IPR009057">
    <property type="entry name" value="Homeodomain-like_sf"/>
</dbReference>
<feature type="region of interest" description="Disordered" evidence="8">
    <location>
        <begin position="339"/>
        <end position="360"/>
    </location>
</feature>
<evidence type="ECO:0000256" key="4">
    <source>
        <dbReference type="ARBA" id="ARBA00023015"/>
    </source>
</evidence>
<dbReference type="NCBIfam" id="NF033581">
    <property type="entry name" value="transpos_IS5_4"/>
    <property type="match status" value="1"/>
</dbReference>
<comment type="similarity">
    <text evidence="2">Belongs to the transposase 11 family.</text>
</comment>
<accession>A0ABS5HDY1</accession>
<comment type="function">
    <text evidence="1">Involved in the transposition of the insertion sequence IS5.</text>
</comment>
<reference evidence="11" key="2">
    <citation type="submission" date="2023-07" db="EMBL/GenBank/DDBJ databases">
        <title>Marinomonas vulgaris A79, complete genome.</title>
        <authorList>
            <person name="Ying J.-J."/>
        </authorList>
    </citation>
    <scope>NUCLEOTIDE SEQUENCE [LARGE SCALE GENOMIC DNA]</scope>
    <source>
        <strain evidence="11">A79</strain>
    </source>
</reference>
<evidence type="ECO:0000256" key="8">
    <source>
        <dbReference type="SAM" id="MobiDB-lite"/>
    </source>
</evidence>
<dbReference type="SUPFAM" id="SSF46689">
    <property type="entry name" value="Homeodomain-like"/>
    <property type="match status" value="1"/>
</dbReference>
<reference evidence="10 11" key="1">
    <citation type="submission" date="2021-04" db="EMBL/GenBank/DDBJ databases">
        <authorList>
            <person name="Sun C."/>
        </authorList>
    </citation>
    <scope>NUCLEOTIDE SEQUENCE [LARGE SCALE GENOMIC DNA]</scope>
    <source>
        <strain evidence="10 11">A79</strain>
    </source>
</reference>
<dbReference type="PANTHER" id="PTHR35604:SF2">
    <property type="entry name" value="TRANSPOSASE INSH FOR INSERTION SEQUENCE ELEMENT IS5A-RELATED"/>
    <property type="match status" value="1"/>
</dbReference>
<dbReference type="InterPro" id="IPR008490">
    <property type="entry name" value="Transposase_InsH_N"/>
</dbReference>
<evidence type="ECO:0000256" key="1">
    <source>
        <dbReference type="ARBA" id="ARBA00003544"/>
    </source>
</evidence>
<dbReference type="SMART" id="SM00342">
    <property type="entry name" value="HTH_ARAC"/>
    <property type="match status" value="1"/>
</dbReference>
<keyword evidence="4" id="KW-0805">Transcription regulation</keyword>
<evidence type="ECO:0000256" key="3">
    <source>
        <dbReference type="ARBA" id="ARBA00022578"/>
    </source>
</evidence>
<dbReference type="InterPro" id="IPR002559">
    <property type="entry name" value="Transposase_11"/>
</dbReference>
<dbReference type="InterPro" id="IPR047959">
    <property type="entry name" value="Transpos_IS5"/>
</dbReference>
<sequence length="360" mass="41291">MSDPAMEDALYEITSMRLFAGLSLDSSIPDHTTIMNFRHLLEKHKLSRQLFKEVNKWLSSAGIYLKEGTIVDATIIEAASSIKNKAKARDPEIHQTQKGKQWFFGLKAYIGVEARTGLTHSLSTTAANVHDITETDKLLHGEECFISADSGYRGAQKREELKDIKADWLIAEMPSKVRLLKKNPRINKQPIRTEYIKASIRAKVEHPFRITKRQFGFRKIVYRLSNIDTLRLTHSPDELILQQFRQLVEVEYQNRRTVYFYCQTLSLTYGRLHAVCQRNLNKTPLQLINNRILMEATFRLKESSSSIQAIANSLGYQDASQFSHFFKKEVGISPSQFKRIHSGKKGNAPEGAKQDFSDWP</sequence>
<feature type="domain" description="HTH araC/xylS-type" evidence="9">
    <location>
        <begin position="242"/>
        <end position="340"/>
    </location>
</feature>
<dbReference type="Pfam" id="PF05598">
    <property type="entry name" value="DUF772"/>
    <property type="match status" value="1"/>
</dbReference>
<keyword evidence="3" id="KW-0815">Transposition</keyword>
<evidence type="ECO:0000256" key="6">
    <source>
        <dbReference type="ARBA" id="ARBA00023163"/>
    </source>
</evidence>
<dbReference type="Pfam" id="PF12833">
    <property type="entry name" value="HTH_18"/>
    <property type="match status" value="1"/>
</dbReference>
<protein>
    <submittedName>
        <fullName evidence="10">IS5 family transposase</fullName>
    </submittedName>
</protein>
<comment type="caution">
    <text evidence="10">The sequence shown here is derived from an EMBL/GenBank/DDBJ whole genome shotgun (WGS) entry which is preliminary data.</text>
</comment>
<evidence type="ECO:0000313" key="11">
    <source>
        <dbReference type="Proteomes" id="UP000679722"/>
    </source>
</evidence>
<dbReference type="EMBL" id="JAGSSV010000021">
    <property type="protein sequence ID" value="MBR7889861.1"/>
    <property type="molecule type" value="Genomic_DNA"/>
</dbReference>
<keyword evidence="5" id="KW-0238">DNA-binding</keyword>
<name>A0ABS5HDY1_9GAMM</name>
<dbReference type="InterPro" id="IPR018060">
    <property type="entry name" value="HTH_AraC"/>
</dbReference>
<dbReference type="PROSITE" id="PS01124">
    <property type="entry name" value="HTH_ARAC_FAMILY_2"/>
    <property type="match status" value="1"/>
</dbReference>
<keyword evidence="7" id="KW-0233">DNA recombination</keyword>
<keyword evidence="6" id="KW-0804">Transcription</keyword>
<evidence type="ECO:0000256" key="2">
    <source>
        <dbReference type="ARBA" id="ARBA00010075"/>
    </source>
</evidence>
<evidence type="ECO:0000256" key="5">
    <source>
        <dbReference type="ARBA" id="ARBA00023125"/>
    </source>
</evidence>
<gene>
    <name evidence="10" type="ORF">J9B83_13080</name>
</gene>
<organism evidence="10 11">
    <name type="scientific">Marinomonas vulgaris</name>
    <dbReference type="NCBI Taxonomy" id="2823372"/>
    <lineage>
        <taxon>Bacteria</taxon>
        <taxon>Pseudomonadati</taxon>
        <taxon>Pseudomonadota</taxon>
        <taxon>Gammaproteobacteria</taxon>
        <taxon>Oceanospirillales</taxon>
        <taxon>Oceanospirillaceae</taxon>
        <taxon>Marinomonas</taxon>
    </lineage>
</organism>
<keyword evidence="11" id="KW-1185">Reference proteome</keyword>
<dbReference type="Gene3D" id="1.10.10.60">
    <property type="entry name" value="Homeodomain-like"/>
    <property type="match status" value="1"/>
</dbReference>